<evidence type="ECO:0000256" key="1">
    <source>
        <dbReference type="SAM" id="Phobius"/>
    </source>
</evidence>
<keyword evidence="1" id="KW-0812">Transmembrane</keyword>
<dbReference type="NCBIfam" id="TIGR02532">
    <property type="entry name" value="IV_pilin_GFxxxE"/>
    <property type="match status" value="1"/>
</dbReference>
<organism evidence="2 3">
    <name type="scientific">Prosthecobacter dejongeii</name>
    <dbReference type="NCBI Taxonomy" id="48465"/>
    <lineage>
        <taxon>Bacteria</taxon>
        <taxon>Pseudomonadati</taxon>
        <taxon>Verrucomicrobiota</taxon>
        <taxon>Verrucomicrobiia</taxon>
        <taxon>Verrucomicrobiales</taxon>
        <taxon>Verrucomicrobiaceae</taxon>
        <taxon>Prosthecobacter</taxon>
    </lineage>
</organism>
<protein>
    <submittedName>
        <fullName evidence="2">Prepilin-type N-terminal cleavage/methylation domain-containing protein</fullName>
    </submittedName>
</protein>
<accession>A0A7W7YH79</accession>
<evidence type="ECO:0000313" key="2">
    <source>
        <dbReference type="EMBL" id="MBB5036118.1"/>
    </source>
</evidence>
<dbReference type="AlphaFoldDB" id="A0A7W7YH79"/>
<reference evidence="2 3" key="1">
    <citation type="submission" date="2020-08" db="EMBL/GenBank/DDBJ databases">
        <title>Genomic Encyclopedia of Type Strains, Phase IV (KMG-IV): sequencing the most valuable type-strain genomes for metagenomic binning, comparative biology and taxonomic classification.</title>
        <authorList>
            <person name="Goeker M."/>
        </authorList>
    </citation>
    <scope>NUCLEOTIDE SEQUENCE [LARGE SCALE GENOMIC DNA]</scope>
    <source>
        <strain evidence="2 3">DSM 12251</strain>
    </source>
</reference>
<comment type="caution">
    <text evidence="2">The sequence shown here is derived from an EMBL/GenBank/DDBJ whole genome shotgun (WGS) entry which is preliminary data.</text>
</comment>
<name>A0A7W7YH79_9BACT</name>
<dbReference type="Proteomes" id="UP000534294">
    <property type="component" value="Unassembled WGS sequence"/>
</dbReference>
<keyword evidence="1" id="KW-1133">Transmembrane helix</keyword>
<dbReference type="InterPro" id="IPR012902">
    <property type="entry name" value="N_methyl_site"/>
</dbReference>
<evidence type="ECO:0000313" key="3">
    <source>
        <dbReference type="Proteomes" id="UP000534294"/>
    </source>
</evidence>
<keyword evidence="1" id="KW-0472">Membrane</keyword>
<sequence length="147" mass="16650">MNLRLQRSPHKTRVRKRLGGFTLLEVLLALSVFSIAALALVGTLSQIARVSSDSQRLLEIEQSLESFIDEYGKMPQIRELEEQIKPGADGVAYRVLIQQVKDLQNQEGRFLQNTFRIQVTARWDDGDGVTELNAETYRYAGAFLPLN</sequence>
<keyword evidence="3" id="KW-1185">Reference proteome</keyword>
<feature type="transmembrane region" description="Helical" evidence="1">
    <location>
        <begin position="21"/>
        <end position="44"/>
    </location>
</feature>
<gene>
    <name evidence="2" type="ORF">HNQ64_000352</name>
</gene>
<proteinExistence type="predicted"/>
<dbReference type="EMBL" id="JACHIF010000001">
    <property type="protein sequence ID" value="MBB5036118.1"/>
    <property type="molecule type" value="Genomic_DNA"/>
</dbReference>
<dbReference type="RefSeq" id="WP_184204581.1">
    <property type="nucleotide sequence ID" value="NZ_JACHIF010000001.1"/>
</dbReference>
<dbReference type="PROSITE" id="PS00409">
    <property type="entry name" value="PROKAR_NTER_METHYL"/>
    <property type="match status" value="1"/>
</dbReference>
<dbReference type="Pfam" id="PF07963">
    <property type="entry name" value="N_methyl"/>
    <property type="match status" value="1"/>
</dbReference>